<dbReference type="Proteomes" id="UP000031623">
    <property type="component" value="Chromosome"/>
</dbReference>
<proteinExistence type="predicted"/>
<dbReference type="OrthoDB" id="5772093at2"/>
<protein>
    <submittedName>
        <fullName evidence="1">Uncharacterized protein</fullName>
    </submittedName>
</protein>
<accession>A0A090ADS7</accession>
<dbReference type="HOGENOM" id="CLU_201290_0_0_6"/>
<keyword evidence="2" id="KW-1185">Reference proteome</keyword>
<name>A0A090ADS7_9GAMM</name>
<dbReference type="STRING" id="40754.THII_1766"/>
<gene>
    <name evidence="1" type="ORF">THII_1766</name>
</gene>
<dbReference type="KEGG" id="tig:THII_1766"/>
<evidence type="ECO:0000313" key="1">
    <source>
        <dbReference type="EMBL" id="BAP56063.1"/>
    </source>
</evidence>
<organism evidence="1 2">
    <name type="scientific">Thioploca ingrica</name>
    <dbReference type="NCBI Taxonomy" id="40754"/>
    <lineage>
        <taxon>Bacteria</taxon>
        <taxon>Pseudomonadati</taxon>
        <taxon>Pseudomonadota</taxon>
        <taxon>Gammaproteobacteria</taxon>
        <taxon>Thiotrichales</taxon>
        <taxon>Thiotrichaceae</taxon>
        <taxon>Thioploca</taxon>
    </lineage>
</organism>
<reference evidence="1" key="1">
    <citation type="journal article" date="2014" name="ISME J.">
        <title>Ecophysiology of Thioploca ingrica as revealed by the complete genome sequence supplemented with proteomic evidence.</title>
        <authorList>
            <person name="Kojima H."/>
            <person name="Ogura Y."/>
            <person name="Yamamoto N."/>
            <person name="Togashi T."/>
            <person name="Mori H."/>
            <person name="Watanabe T."/>
            <person name="Nemoto F."/>
            <person name="Kurokawa K."/>
            <person name="Hayashi T."/>
            <person name="Fukui M."/>
        </authorList>
    </citation>
    <scope>NUCLEOTIDE SEQUENCE [LARGE SCALE GENOMIC DNA]</scope>
</reference>
<sequence length="70" mass="8088">MITEDTQVQACLEQICQQGCRQVNRIIQQLKQGTRLPETQHLTPFQNTLLLQELQNIMAVYTETGNCRLN</sequence>
<evidence type="ECO:0000313" key="2">
    <source>
        <dbReference type="Proteomes" id="UP000031623"/>
    </source>
</evidence>
<dbReference type="EMBL" id="AP014633">
    <property type="protein sequence ID" value="BAP56063.1"/>
    <property type="molecule type" value="Genomic_DNA"/>
</dbReference>
<dbReference type="AlphaFoldDB" id="A0A090ADS7"/>